<evidence type="ECO:0000313" key="3">
    <source>
        <dbReference type="Proteomes" id="UP000321080"/>
    </source>
</evidence>
<dbReference type="SMART" id="SM00450">
    <property type="entry name" value="RHOD"/>
    <property type="match status" value="1"/>
</dbReference>
<dbReference type="InterPro" id="IPR050229">
    <property type="entry name" value="GlpE_sulfurtransferase"/>
</dbReference>
<dbReference type="Gene3D" id="3.40.250.10">
    <property type="entry name" value="Rhodanese-like domain"/>
    <property type="match status" value="1"/>
</dbReference>
<dbReference type="EMBL" id="VRKQ01000008">
    <property type="protein sequence ID" value="TXG38927.1"/>
    <property type="molecule type" value="Genomic_DNA"/>
</dbReference>
<dbReference type="AlphaFoldDB" id="A0A5C7GLG3"/>
<dbReference type="PROSITE" id="PS50206">
    <property type="entry name" value="RHODANESE_3"/>
    <property type="match status" value="1"/>
</dbReference>
<dbReference type="SUPFAM" id="SSF52821">
    <property type="entry name" value="Rhodanese/Cell cycle control phosphatase"/>
    <property type="match status" value="1"/>
</dbReference>
<dbReference type="RefSeq" id="WP_147766408.1">
    <property type="nucleotide sequence ID" value="NZ_VRKQ01000008.1"/>
</dbReference>
<gene>
    <name evidence="2" type="ORF">FUA22_03285</name>
</gene>
<comment type="caution">
    <text evidence="2">The sequence shown here is derived from an EMBL/GenBank/DDBJ whole genome shotgun (WGS) entry which is preliminary data.</text>
</comment>
<evidence type="ECO:0000259" key="1">
    <source>
        <dbReference type="PROSITE" id="PS50206"/>
    </source>
</evidence>
<dbReference type="OrthoDB" id="9808735at2"/>
<keyword evidence="3" id="KW-1185">Reference proteome</keyword>
<proteinExistence type="predicted"/>
<dbReference type="Pfam" id="PF00581">
    <property type="entry name" value="Rhodanese"/>
    <property type="match status" value="1"/>
</dbReference>
<accession>A0A5C7GLG3</accession>
<evidence type="ECO:0000313" key="2">
    <source>
        <dbReference type="EMBL" id="TXG38927.1"/>
    </source>
</evidence>
<dbReference type="CDD" id="cd00158">
    <property type="entry name" value="RHOD"/>
    <property type="match status" value="1"/>
</dbReference>
<organism evidence="2 3">
    <name type="scientific">Seonamhaeicola maritimus</name>
    <dbReference type="NCBI Taxonomy" id="2591822"/>
    <lineage>
        <taxon>Bacteria</taxon>
        <taxon>Pseudomonadati</taxon>
        <taxon>Bacteroidota</taxon>
        <taxon>Flavobacteriia</taxon>
        <taxon>Flavobacteriales</taxon>
        <taxon>Flavobacteriaceae</taxon>
    </lineage>
</organism>
<sequence length="105" mass="12075">MEDLTQEEWVEKLENDDNAVVLDVRTNAEVAEGIIPNAIHLDFYLGDEFVDELDELDKDKNYYVYCRSGNRSHKACEIMEELGFTNAYNLEGGILQWVGDIVDLE</sequence>
<dbReference type="InterPro" id="IPR001763">
    <property type="entry name" value="Rhodanese-like_dom"/>
</dbReference>
<protein>
    <submittedName>
        <fullName evidence="2">Rhodanese-like domain-containing protein</fullName>
    </submittedName>
</protein>
<dbReference type="PANTHER" id="PTHR43031">
    <property type="entry name" value="FAD-DEPENDENT OXIDOREDUCTASE"/>
    <property type="match status" value="1"/>
</dbReference>
<dbReference type="PANTHER" id="PTHR43031:SF17">
    <property type="entry name" value="SULFURTRANSFERASE YTWF-RELATED"/>
    <property type="match status" value="1"/>
</dbReference>
<dbReference type="Proteomes" id="UP000321080">
    <property type="component" value="Unassembled WGS sequence"/>
</dbReference>
<name>A0A5C7GLG3_9FLAO</name>
<feature type="domain" description="Rhodanese" evidence="1">
    <location>
        <begin position="15"/>
        <end position="103"/>
    </location>
</feature>
<reference evidence="2 3" key="1">
    <citation type="submission" date="2019-08" db="EMBL/GenBank/DDBJ databases">
        <title>Seonamhaeicola sediminis sp. nov., isolated from marine sediment.</title>
        <authorList>
            <person name="Cao W.R."/>
        </authorList>
    </citation>
    <scope>NUCLEOTIDE SEQUENCE [LARGE SCALE GENOMIC DNA]</scope>
    <source>
        <strain evidence="2 3">1505</strain>
    </source>
</reference>
<dbReference type="InterPro" id="IPR036873">
    <property type="entry name" value="Rhodanese-like_dom_sf"/>
</dbReference>